<dbReference type="NCBIfam" id="NF000932">
    <property type="entry name" value="PRK00092.2-5"/>
    <property type="match status" value="1"/>
</dbReference>
<sequence>MRARTAQDRQLLELIDPIAESLGLEIVRVRLMTGSKRQRLQIMAERPSDRDISVEQCAKLSRAVSEVFDAADPIAGEYMLEVSSPGIDRPLTRPIDFDLFEGEEARLETDRMIEGRKRFKGVLAGYEDGNVLVDLDGEDETALIPFDWLSDAKLVLTDALMKRGAAIRAARGEPEDDGLPEGEAADLTTDTTTPSEDNA</sequence>
<feature type="compositionally biased region" description="Polar residues" evidence="4">
    <location>
        <begin position="188"/>
        <end position="199"/>
    </location>
</feature>
<organism evidence="7 8">
    <name type="scientific">Brevundimonas mediterranea</name>
    <dbReference type="NCBI Taxonomy" id="74329"/>
    <lineage>
        <taxon>Bacteria</taxon>
        <taxon>Pseudomonadati</taxon>
        <taxon>Pseudomonadota</taxon>
        <taxon>Alphaproteobacteria</taxon>
        <taxon>Caulobacterales</taxon>
        <taxon>Caulobacteraceae</taxon>
        <taxon>Brevundimonas</taxon>
    </lineage>
</organism>
<protein>
    <recommendedName>
        <fullName evidence="3">Ribosome maturation factor RimP</fullName>
    </recommendedName>
</protein>
<dbReference type="InterPro" id="IPR003728">
    <property type="entry name" value="Ribosome_maturation_RimP"/>
</dbReference>
<reference evidence="7 8" key="1">
    <citation type="submission" date="2020-08" db="EMBL/GenBank/DDBJ databases">
        <title>Genomic Encyclopedia of Type Strains, Phase IV (KMG-IV): sequencing the most valuable type-strain genomes for metagenomic binning, comparative biology and taxonomic classification.</title>
        <authorList>
            <person name="Goeker M."/>
        </authorList>
    </citation>
    <scope>NUCLEOTIDE SEQUENCE [LARGE SCALE GENOMIC DNA]</scope>
    <source>
        <strain evidence="7 8">DSM 14878</strain>
    </source>
</reference>
<dbReference type="EMBL" id="JACIDA010000002">
    <property type="protein sequence ID" value="MBB3872593.1"/>
    <property type="molecule type" value="Genomic_DNA"/>
</dbReference>
<dbReference type="PANTHER" id="PTHR33867:SF1">
    <property type="entry name" value="RIBOSOME MATURATION FACTOR RIMP"/>
    <property type="match status" value="1"/>
</dbReference>
<dbReference type="AlphaFoldDB" id="A0A7W6F0B2"/>
<feature type="domain" description="Ribosome maturation factor RimP C-terminal" evidence="6">
    <location>
        <begin position="91"/>
        <end position="157"/>
    </location>
</feature>
<dbReference type="SUPFAM" id="SSF74942">
    <property type="entry name" value="YhbC-like, C-terminal domain"/>
    <property type="match status" value="1"/>
</dbReference>
<keyword evidence="1 3" id="KW-0963">Cytoplasm</keyword>
<dbReference type="GO" id="GO:0006412">
    <property type="term" value="P:translation"/>
    <property type="evidence" value="ECO:0007669"/>
    <property type="project" value="TreeGrafter"/>
</dbReference>
<dbReference type="HAMAP" id="MF_01077">
    <property type="entry name" value="RimP"/>
    <property type="match status" value="1"/>
</dbReference>
<evidence type="ECO:0000256" key="1">
    <source>
        <dbReference type="ARBA" id="ARBA00022490"/>
    </source>
</evidence>
<feature type="domain" description="Ribosome maturation factor RimP N-terminal" evidence="5">
    <location>
        <begin position="14"/>
        <end position="88"/>
    </location>
</feature>
<keyword evidence="2 3" id="KW-0690">Ribosome biogenesis</keyword>
<evidence type="ECO:0000313" key="8">
    <source>
        <dbReference type="Proteomes" id="UP000532936"/>
    </source>
</evidence>
<name>A0A7W6F0B2_9CAUL</name>
<dbReference type="FunFam" id="3.30.300.70:FF:000001">
    <property type="entry name" value="Ribosome maturation factor RimP"/>
    <property type="match status" value="1"/>
</dbReference>
<evidence type="ECO:0000256" key="3">
    <source>
        <dbReference type="HAMAP-Rule" id="MF_01077"/>
    </source>
</evidence>
<dbReference type="RefSeq" id="WP_183196843.1">
    <property type="nucleotide sequence ID" value="NZ_JACIDA010000002.1"/>
</dbReference>
<dbReference type="GO" id="GO:0000028">
    <property type="term" value="P:ribosomal small subunit assembly"/>
    <property type="evidence" value="ECO:0007669"/>
    <property type="project" value="TreeGrafter"/>
</dbReference>
<dbReference type="CDD" id="cd01734">
    <property type="entry name" value="YlxS_C"/>
    <property type="match status" value="1"/>
</dbReference>
<dbReference type="Pfam" id="PF17384">
    <property type="entry name" value="DUF150_C"/>
    <property type="match status" value="1"/>
</dbReference>
<dbReference type="Proteomes" id="UP000532936">
    <property type="component" value="Unassembled WGS sequence"/>
</dbReference>
<comment type="caution">
    <text evidence="7">The sequence shown here is derived from an EMBL/GenBank/DDBJ whole genome shotgun (WGS) entry which is preliminary data.</text>
</comment>
<dbReference type="Pfam" id="PF02576">
    <property type="entry name" value="RimP_N"/>
    <property type="match status" value="1"/>
</dbReference>
<comment type="similarity">
    <text evidence="3">Belongs to the RimP family.</text>
</comment>
<dbReference type="InterPro" id="IPR028989">
    <property type="entry name" value="RimP_N"/>
</dbReference>
<dbReference type="InterPro" id="IPR036847">
    <property type="entry name" value="RimP_C_sf"/>
</dbReference>
<evidence type="ECO:0000259" key="6">
    <source>
        <dbReference type="Pfam" id="PF17384"/>
    </source>
</evidence>
<dbReference type="GO" id="GO:0005829">
    <property type="term" value="C:cytosol"/>
    <property type="evidence" value="ECO:0007669"/>
    <property type="project" value="TreeGrafter"/>
</dbReference>
<feature type="region of interest" description="Disordered" evidence="4">
    <location>
        <begin position="169"/>
        <end position="199"/>
    </location>
</feature>
<evidence type="ECO:0000259" key="5">
    <source>
        <dbReference type="Pfam" id="PF02576"/>
    </source>
</evidence>
<feature type="compositionally biased region" description="Acidic residues" evidence="4">
    <location>
        <begin position="174"/>
        <end position="184"/>
    </location>
</feature>
<dbReference type="InterPro" id="IPR035956">
    <property type="entry name" value="RimP_N_sf"/>
</dbReference>
<comment type="function">
    <text evidence="3">Required for maturation of 30S ribosomal subunits.</text>
</comment>
<dbReference type="SUPFAM" id="SSF75420">
    <property type="entry name" value="YhbC-like, N-terminal domain"/>
    <property type="match status" value="1"/>
</dbReference>
<evidence type="ECO:0000256" key="2">
    <source>
        <dbReference type="ARBA" id="ARBA00022517"/>
    </source>
</evidence>
<evidence type="ECO:0000313" key="7">
    <source>
        <dbReference type="EMBL" id="MBB3872593.1"/>
    </source>
</evidence>
<evidence type="ECO:0000256" key="4">
    <source>
        <dbReference type="SAM" id="MobiDB-lite"/>
    </source>
</evidence>
<dbReference type="InterPro" id="IPR028998">
    <property type="entry name" value="RimP_C"/>
</dbReference>
<dbReference type="Gene3D" id="2.30.30.180">
    <property type="entry name" value="Ribosome maturation factor RimP, C-terminal domain"/>
    <property type="match status" value="1"/>
</dbReference>
<gene>
    <name evidence="3" type="primary">rimP</name>
    <name evidence="7" type="ORF">GGR11_002146</name>
</gene>
<comment type="subcellular location">
    <subcellularLocation>
        <location evidence="3">Cytoplasm</location>
    </subcellularLocation>
</comment>
<dbReference type="Gene3D" id="3.30.300.70">
    <property type="entry name" value="RimP-like superfamily, N-terminal"/>
    <property type="match status" value="1"/>
</dbReference>
<proteinExistence type="inferred from homology"/>
<accession>A0A7W6F0B2</accession>
<dbReference type="PANTHER" id="PTHR33867">
    <property type="entry name" value="RIBOSOME MATURATION FACTOR RIMP"/>
    <property type="match status" value="1"/>
</dbReference>